<feature type="transmembrane region" description="Helical" evidence="9">
    <location>
        <begin position="247"/>
        <end position="265"/>
    </location>
</feature>
<protein>
    <submittedName>
        <fullName evidence="10">Alanine or glycine:cation symporter, AGCS family</fullName>
    </submittedName>
</protein>
<dbReference type="PANTHER" id="PTHR30330">
    <property type="entry name" value="AGSS FAMILY TRANSPORTER, SODIUM-ALANINE"/>
    <property type="match status" value="1"/>
</dbReference>
<reference evidence="11" key="1">
    <citation type="submission" date="2017-04" db="EMBL/GenBank/DDBJ databases">
        <authorList>
            <person name="Varghese N."/>
            <person name="Submissions S."/>
        </authorList>
    </citation>
    <scope>NUCLEOTIDE SEQUENCE [LARGE SCALE GENOMIC DNA]</scope>
    <source>
        <strain evidence="11">DSM 21500</strain>
    </source>
</reference>
<feature type="transmembrane region" description="Helical" evidence="9">
    <location>
        <begin position="93"/>
        <end position="112"/>
    </location>
</feature>
<sequence>MFASLLEAINGFLYYPLLIIVLAVAGIYFSFRTKFVQIRMVPEAIRALMEKPEDDNGVSSFQALIVSTASRVGTGNIVGVSTAIVLGGPGAAFWMWLLAIIGAATAFIESTLAQIYKRKDKETGESYGGPAYYIESALKNRGIASLFALFLILTYAFGFNLLASYNLQSTFAVYDFYHPSTTPYIIGAILAAIVAYAIFGGGKRIVRITEIIVPVMGIAYVLMSIIVLAMNIDLLPNAIRLIFEDAFSARSFGGGLAGSAMIYGIKRGLYSNEAGVGSAPNAAASAGVSHPVKQGLVQFMSVYIDTLLICTATAMMCIVTDVQPTEELAGAPFIQEVLAQNFGSIGPSFITIAMILFSFTTLLGNLYYCEPALSFLNKNKRPSKNFILIFNIICVAVIFIGALVPMDMAWTIADILMAGMALINIPVCLLIGNVAIKAVADYNEQRKAGKEPVFKASKVGLDPNELDYWG</sequence>
<keyword evidence="3 9" id="KW-0813">Transport</keyword>
<keyword evidence="11" id="KW-1185">Reference proteome</keyword>
<dbReference type="FunFam" id="1.20.1740.10:FF:000004">
    <property type="entry name" value="Sodium:alanine symporter family protein"/>
    <property type="match status" value="1"/>
</dbReference>
<dbReference type="PANTHER" id="PTHR30330:SF1">
    <property type="entry name" value="AMINO-ACID CARRIER PROTEIN ALST"/>
    <property type="match status" value="1"/>
</dbReference>
<name>A0A1W1Y6F4_9LACT</name>
<dbReference type="GO" id="GO:0005886">
    <property type="term" value="C:plasma membrane"/>
    <property type="evidence" value="ECO:0007669"/>
    <property type="project" value="UniProtKB-SubCell"/>
</dbReference>
<evidence type="ECO:0000256" key="5">
    <source>
        <dbReference type="ARBA" id="ARBA00022692"/>
    </source>
</evidence>
<accession>A0A1W1Y6F4</accession>
<evidence type="ECO:0000256" key="8">
    <source>
        <dbReference type="ARBA" id="ARBA00023136"/>
    </source>
</evidence>
<dbReference type="OrthoDB" id="9804874at2"/>
<comment type="subcellular location">
    <subcellularLocation>
        <location evidence="1 9">Cell membrane</location>
        <topology evidence="1 9">Multi-pass membrane protein</topology>
    </subcellularLocation>
</comment>
<evidence type="ECO:0000313" key="10">
    <source>
        <dbReference type="EMBL" id="SMC31714.1"/>
    </source>
</evidence>
<dbReference type="STRING" id="371602.SAMN04487984_0402"/>
<feature type="transmembrane region" description="Helical" evidence="9">
    <location>
        <begin position="342"/>
        <end position="364"/>
    </location>
</feature>
<organism evidence="10 11">
    <name type="scientific">Aerococcus suis</name>
    <dbReference type="NCBI Taxonomy" id="371602"/>
    <lineage>
        <taxon>Bacteria</taxon>
        <taxon>Bacillati</taxon>
        <taxon>Bacillota</taxon>
        <taxon>Bacilli</taxon>
        <taxon>Lactobacillales</taxon>
        <taxon>Aerococcaceae</taxon>
        <taxon>Aerococcus</taxon>
    </lineage>
</organism>
<keyword evidence="8 9" id="KW-0472">Membrane</keyword>
<dbReference type="Proteomes" id="UP000243884">
    <property type="component" value="Unassembled WGS sequence"/>
</dbReference>
<evidence type="ECO:0000256" key="4">
    <source>
        <dbReference type="ARBA" id="ARBA00022475"/>
    </source>
</evidence>
<feature type="transmembrane region" description="Helical" evidence="9">
    <location>
        <begin position="385"/>
        <end position="404"/>
    </location>
</feature>
<dbReference type="PRINTS" id="PR00175">
    <property type="entry name" value="NAALASMPORT"/>
</dbReference>
<dbReference type="EMBL" id="FWXK01000002">
    <property type="protein sequence ID" value="SMC31714.1"/>
    <property type="molecule type" value="Genomic_DNA"/>
</dbReference>
<dbReference type="GO" id="GO:0005283">
    <property type="term" value="F:amino acid:sodium symporter activity"/>
    <property type="evidence" value="ECO:0007669"/>
    <property type="project" value="InterPro"/>
</dbReference>
<feature type="transmembrane region" description="Helical" evidence="9">
    <location>
        <begin position="302"/>
        <end position="322"/>
    </location>
</feature>
<dbReference type="NCBIfam" id="TIGR00835">
    <property type="entry name" value="agcS"/>
    <property type="match status" value="1"/>
</dbReference>
<feature type="transmembrane region" description="Helical" evidence="9">
    <location>
        <begin position="12"/>
        <end position="31"/>
    </location>
</feature>
<dbReference type="InterPro" id="IPR001463">
    <property type="entry name" value="Na/Ala_symport"/>
</dbReference>
<evidence type="ECO:0000256" key="9">
    <source>
        <dbReference type="RuleBase" id="RU363064"/>
    </source>
</evidence>
<dbReference type="Gene3D" id="1.20.1740.10">
    <property type="entry name" value="Amino acid/polyamine transporter I"/>
    <property type="match status" value="1"/>
</dbReference>
<feature type="transmembrane region" description="Helical" evidence="9">
    <location>
        <begin position="143"/>
        <end position="162"/>
    </location>
</feature>
<evidence type="ECO:0000256" key="1">
    <source>
        <dbReference type="ARBA" id="ARBA00004651"/>
    </source>
</evidence>
<dbReference type="RefSeq" id="WP_084098014.1">
    <property type="nucleotide sequence ID" value="NZ_FWXK01000002.1"/>
</dbReference>
<gene>
    <name evidence="10" type="ORF">SAMN04487984_0402</name>
</gene>
<proteinExistence type="inferred from homology"/>
<evidence type="ECO:0000313" key="11">
    <source>
        <dbReference type="Proteomes" id="UP000243884"/>
    </source>
</evidence>
<feature type="transmembrane region" description="Helical" evidence="9">
    <location>
        <begin position="410"/>
        <end position="436"/>
    </location>
</feature>
<keyword evidence="4 9" id="KW-1003">Cell membrane</keyword>
<comment type="similarity">
    <text evidence="2 9">Belongs to the alanine or glycine:cation symporter (AGCS) (TC 2.A.25) family.</text>
</comment>
<keyword evidence="6 9" id="KW-0769">Symport</keyword>
<evidence type="ECO:0000256" key="3">
    <source>
        <dbReference type="ARBA" id="ARBA00022448"/>
    </source>
</evidence>
<evidence type="ECO:0000256" key="2">
    <source>
        <dbReference type="ARBA" id="ARBA00009261"/>
    </source>
</evidence>
<evidence type="ECO:0000256" key="6">
    <source>
        <dbReference type="ARBA" id="ARBA00022847"/>
    </source>
</evidence>
<keyword evidence="7 9" id="KW-1133">Transmembrane helix</keyword>
<feature type="transmembrane region" description="Helical" evidence="9">
    <location>
        <begin position="182"/>
        <end position="199"/>
    </location>
</feature>
<feature type="transmembrane region" description="Helical" evidence="9">
    <location>
        <begin position="211"/>
        <end position="232"/>
    </location>
</feature>
<keyword evidence="5 9" id="KW-0812">Transmembrane</keyword>
<dbReference type="AlphaFoldDB" id="A0A1W1Y6F4"/>
<evidence type="ECO:0000256" key="7">
    <source>
        <dbReference type="ARBA" id="ARBA00022989"/>
    </source>
</evidence>
<dbReference type="Pfam" id="PF01235">
    <property type="entry name" value="Na_Ala_symp"/>
    <property type="match status" value="1"/>
</dbReference>